<dbReference type="PANTHER" id="PTHR22946">
    <property type="entry name" value="DIENELACTONE HYDROLASE DOMAIN-CONTAINING PROTEIN-RELATED"/>
    <property type="match status" value="1"/>
</dbReference>
<gene>
    <name evidence="4" type="ORF">NCTC13159_04312</name>
</gene>
<dbReference type="AlphaFoldDB" id="A0AAJ4ZG45"/>
<feature type="domain" description="AB hydrolase-1" evidence="3">
    <location>
        <begin position="40"/>
        <end position="267"/>
    </location>
</feature>
<name>A0AAJ4ZG45_PANPU</name>
<dbReference type="InterPro" id="IPR000073">
    <property type="entry name" value="AB_hydrolase_1"/>
</dbReference>
<dbReference type="SUPFAM" id="SSF53474">
    <property type="entry name" value="alpha/beta-Hydrolases"/>
    <property type="match status" value="1"/>
</dbReference>
<dbReference type="InterPro" id="IPR050261">
    <property type="entry name" value="FrsA_esterase"/>
</dbReference>
<reference evidence="4 5" key="1">
    <citation type="submission" date="2018-06" db="EMBL/GenBank/DDBJ databases">
        <authorList>
            <consortium name="Pathogen Informatics"/>
            <person name="Doyle S."/>
        </authorList>
    </citation>
    <scope>NUCLEOTIDE SEQUENCE [LARGE SCALE GENOMIC DNA]</scope>
    <source>
        <strain evidence="4 5">NCTC13159</strain>
    </source>
</reference>
<dbReference type="InterPro" id="IPR017208">
    <property type="entry name" value="UCP037442_abhydr"/>
</dbReference>
<comment type="caution">
    <text evidence="4">The sequence shown here is derived from an EMBL/GenBank/DDBJ whole genome shotgun (WGS) entry which is preliminary data.</text>
</comment>
<evidence type="ECO:0000256" key="1">
    <source>
        <dbReference type="ARBA" id="ARBA00022801"/>
    </source>
</evidence>
<sequence>MNTQPARIHCDDGAALAATILYPPDGTPLRAVAVIAGALGVSSRFYMKFAAFLAQHGIAALTFDYRGTGKSAVATDPRGLRLAKWGTQDIDALIRRATDMAEGRPVFVVGHSMGAQLLGLAVRARRLSGAMFLGASFPNVRRWPLRRMLMPFLLFNVLIPVIGRLSRSFPAKALGLGSETIPSALMRDWGRWTRHERYLLAPEFGLNGASGYAELHLPVLAIEFSDDDYVPPAAAEALYAGYPKVDWEIRRKAVDTAPVGHFGFFSDSHRSTYWQEALDWLNCRIRTART</sequence>
<organism evidence="4 5">
    <name type="scientific">Pandoraea pulmonicola</name>
    <dbReference type="NCBI Taxonomy" id="93221"/>
    <lineage>
        <taxon>Bacteria</taxon>
        <taxon>Pseudomonadati</taxon>
        <taxon>Pseudomonadota</taxon>
        <taxon>Betaproteobacteria</taxon>
        <taxon>Burkholderiales</taxon>
        <taxon>Burkholderiaceae</taxon>
        <taxon>Pandoraea</taxon>
    </lineage>
</organism>
<dbReference type="GO" id="GO:0052689">
    <property type="term" value="F:carboxylic ester hydrolase activity"/>
    <property type="evidence" value="ECO:0007669"/>
    <property type="project" value="UniProtKB-ARBA"/>
</dbReference>
<dbReference type="InterPro" id="IPR029058">
    <property type="entry name" value="AB_hydrolase_fold"/>
</dbReference>
<proteinExistence type="inferred from homology"/>
<dbReference type="Proteomes" id="UP000254589">
    <property type="component" value="Unassembled WGS sequence"/>
</dbReference>
<evidence type="ECO:0000313" key="5">
    <source>
        <dbReference type="Proteomes" id="UP000254589"/>
    </source>
</evidence>
<evidence type="ECO:0000313" key="4">
    <source>
        <dbReference type="EMBL" id="SUA92774.1"/>
    </source>
</evidence>
<dbReference type="Pfam" id="PF12697">
    <property type="entry name" value="Abhydrolase_6"/>
    <property type="match status" value="1"/>
</dbReference>
<evidence type="ECO:0000259" key="3">
    <source>
        <dbReference type="Pfam" id="PF12697"/>
    </source>
</evidence>
<comment type="similarity">
    <text evidence="2">Belongs to the AB hydrolase superfamily. FUS2 hydrolase family.</text>
</comment>
<protein>
    <submittedName>
        <fullName evidence="4">Predicted hydrolase of the alpha/beta-hydrolase fold</fullName>
    </submittedName>
</protein>
<dbReference type="PANTHER" id="PTHR22946:SF9">
    <property type="entry name" value="POLYKETIDE TRANSFERASE AF380"/>
    <property type="match status" value="1"/>
</dbReference>
<keyword evidence="1 4" id="KW-0378">Hydrolase</keyword>
<dbReference type="EMBL" id="UGSJ01000001">
    <property type="protein sequence ID" value="SUA92774.1"/>
    <property type="molecule type" value="Genomic_DNA"/>
</dbReference>
<dbReference type="PIRSF" id="PIRSF037442">
    <property type="entry name" value="UCP037442_abhydr"/>
    <property type="match status" value="1"/>
</dbReference>
<dbReference type="Gene3D" id="3.40.50.1820">
    <property type="entry name" value="alpha/beta hydrolase"/>
    <property type="match status" value="1"/>
</dbReference>
<accession>A0AAJ4ZG45</accession>
<evidence type="ECO:0000256" key="2">
    <source>
        <dbReference type="ARBA" id="ARBA00038115"/>
    </source>
</evidence>